<organism evidence="1 2">
    <name type="scientific">Roseateles toxinivorans</name>
    <dbReference type="NCBI Taxonomy" id="270368"/>
    <lineage>
        <taxon>Bacteria</taxon>
        <taxon>Pseudomonadati</taxon>
        <taxon>Pseudomonadota</taxon>
        <taxon>Betaproteobacteria</taxon>
        <taxon>Burkholderiales</taxon>
        <taxon>Sphaerotilaceae</taxon>
        <taxon>Roseateles</taxon>
    </lineage>
</organism>
<dbReference type="OrthoDB" id="8901448at2"/>
<dbReference type="Proteomes" id="UP000295361">
    <property type="component" value="Unassembled WGS sequence"/>
</dbReference>
<reference evidence="1 2" key="1">
    <citation type="submission" date="2019-03" db="EMBL/GenBank/DDBJ databases">
        <title>Genomic Encyclopedia of Type Strains, Phase IV (KMG-IV): sequencing the most valuable type-strain genomes for metagenomic binning, comparative biology and taxonomic classification.</title>
        <authorList>
            <person name="Goeker M."/>
        </authorList>
    </citation>
    <scope>NUCLEOTIDE SEQUENCE [LARGE SCALE GENOMIC DNA]</scope>
    <source>
        <strain evidence="1 2">DSM 16998</strain>
    </source>
</reference>
<evidence type="ECO:0000313" key="1">
    <source>
        <dbReference type="EMBL" id="TDP61591.1"/>
    </source>
</evidence>
<dbReference type="InParanoid" id="A0A4V3CSS7"/>
<accession>A0A4V3CSS7</accession>
<dbReference type="EMBL" id="SNXS01000011">
    <property type="protein sequence ID" value="TDP61591.1"/>
    <property type="molecule type" value="Genomic_DNA"/>
</dbReference>
<protein>
    <submittedName>
        <fullName evidence="1">Uncharacterized protein</fullName>
    </submittedName>
</protein>
<proteinExistence type="predicted"/>
<gene>
    <name evidence="1" type="ORF">DES47_1118</name>
</gene>
<dbReference type="AlphaFoldDB" id="A0A4V3CSS7"/>
<dbReference type="RefSeq" id="WP_133703444.1">
    <property type="nucleotide sequence ID" value="NZ_SNXS01000011.1"/>
</dbReference>
<name>A0A4V3CSS7_9BURK</name>
<comment type="caution">
    <text evidence="1">The sequence shown here is derived from an EMBL/GenBank/DDBJ whole genome shotgun (WGS) entry which is preliminary data.</text>
</comment>
<keyword evidence="2" id="KW-1185">Reference proteome</keyword>
<evidence type="ECO:0000313" key="2">
    <source>
        <dbReference type="Proteomes" id="UP000295361"/>
    </source>
</evidence>
<sequence length="170" mass="18131">MADSQAPSLPELEAALAMLAQQRYAAEGGSASAAEQAAQAGDCEYLLAHIHCLQARMDSGPDDVGWIAPGARNTPAQSLQRIKALSAMFPDLFSTMFVVAATHVPIPRERLALAIKQFRRDADTLSQDDLAGLLTSLVNGANQAFEAVLRTRKGAERKVSAALPWGKDTE</sequence>